<evidence type="ECO:0000256" key="3">
    <source>
        <dbReference type="ARBA" id="ARBA00009789"/>
    </source>
</evidence>
<dbReference type="UniPathway" id="UPA00056">
    <property type="reaction ID" value="UER00093"/>
</dbReference>
<accession>A0A841HI84</accession>
<protein>
    <recommendedName>
        <fullName evidence="7">2-C-methyl-D-erythritol 4-phosphate cytidylyltransferase</fullName>
        <ecNumber evidence="7">2.7.7.60</ecNumber>
    </recommendedName>
    <alternativeName>
        <fullName evidence="7">4-diphosphocytidyl-2C-methyl-D-erythritol synthase</fullName>
    </alternativeName>
    <alternativeName>
        <fullName evidence="7">MEP cytidylyltransferase</fullName>
        <shortName evidence="7">MCT</shortName>
    </alternativeName>
</protein>
<keyword evidence="9" id="KW-1185">Reference proteome</keyword>
<dbReference type="SUPFAM" id="SSF53448">
    <property type="entry name" value="Nucleotide-diphospho-sugar transferases"/>
    <property type="match status" value="1"/>
</dbReference>
<comment type="function">
    <text evidence="7">Catalyzes the formation of 4-diphosphocytidyl-2-C-methyl-D-erythritol from CTP and 2-C-methyl-D-erythritol 4-phosphate (MEP).</text>
</comment>
<evidence type="ECO:0000256" key="5">
    <source>
        <dbReference type="ARBA" id="ARBA00022695"/>
    </source>
</evidence>
<sequence length="238" mass="25838">MSDSFKFWAVIPAAGRARRMGETASPKQYLTIAGRSVLEWSLSPILARDDCAGIVVAIAADDTHWSRLPIARDPRVRTTVGGTERAHSVLAGLRTLSLSDSEFVLVHDAARPCLAADELSGLIEAVRNDPVGGLLAAPVVDTIKRADSEGRVAETVSRESLWRALTPQMFRFGTLYRALTAAQQQGVAVTDEAQAVERSGLRPRIVAGRTDNLKITLPEDLIRAERILQEMQSSGGRR</sequence>
<comment type="pathway">
    <text evidence="2 7">Isoprenoid biosynthesis; isopentenyl diphosphate biosynthesis via DXP pathway; isopentenyl diphosphate from 1-deoxy-D-xylulose 5-phosphate: step 2/6.</text>
</comment>
<dbReference type="Proteomes" id="UP000588068">
    <property type="component" value="Unassembled WGS sequence"/>
</dbReference>
<dbReference type="Pfam" id="PF01128">
    <property type="entry name" value="IspD"/>
    <property type="match status" value="1"/>
</dbReference>
<feature type="site" description="Positions MEP for the nucleophilic attack" evidence="7">
    <location>
        <position position="214"/>
    </location>
</feature>
<evidence type="ECO:0000313" key="8">
    <source>
        <dbReference type="EMBL" id="MBB6091775.1"/>
    </source>
</evidence>
<evidence type="ECO:0000256" key="4">
    <source>
        <dbReference type="ARBA" id="ARBA00022679"/>
    </source>
</evidence>
<dbReference type="GO" id="GO:0050518">
    <property type="term" value="F:2-C-methyl-D-erythritol 4-phosphate cytidylyltransferase activity"/>
    <property type="evidence" value="ECO:0007669"/>
    <property type="project" value="UniProtKB-UniRule"/>
</dbReference>
<organism evidence="8 9">
    <name type="scientific">Povalibacter uvarum</name>
    <dbReference type="NCBI Taxonomy" id="732238"/>
    <lineage>
        <taxon>Bacteria</taxon>
        <taxon>Pseudomonadati</taxon>
        <taxon>Pseudomonadota</taxon>
        <taxon>Gammaproteobacteria</taxon>
        <taxon>Steroidobacterales</taxon>
        <taxon>Steroidobacteraceae</taxon>
        <taxon>Povalibacter</taxon>
    </lineage>
</organism>
<proteinExistence type="inferred from homology"/>
<dbReference type="InterPro" id="IPR034683">
    <property type="entry name" value="IspD/TarI"/>
</dbReference>
<evidence type="ECO:0000256" key="2">
    <source>
        <dbReference type="ARBA" id="ARBA00004787"/>
    </source>
</evidence>
<dbReference type="InterPro" id="IPR050088">
    <property type="entry name" value="IspD/TarI_cytidylyltransf_bact"/>
</dbReference>
<dbReference type="PANTHER" id="PTHR32125">
    <property type="entry name" value="2-C-METHYL-D-ERYTHRITOL 4-PHOSPHATE CYTIDYLYLTRANSFERASE, CHLOROPLASTIC"/>
    <property type="match status" value="1"/>
</dbReference>
<dbReference type="FunFam" id="3.90.550.10:FF:000003">
    <property type="entry name" value="2-C-methyl-D-erythritol 4-phosphate cytidylyltransferase"/>
    <property type="match status" value="1"/>
</dbReference>
<comment type="caution">
    <text evidence="8">The sequence shown here is derived from an EMBL/GenBank/DDBJ whole genome shotgun (WGS) entry which is preliminary data.</text>
</comment>
<evidence type="ECO:0000256" key="7">
    <source>
        <dbReference type="HAMAP-Rule" id="MF_00108"/>
    </source>
</evidence>
<name>A0A841HI84_9GAMM</name>
<dbReference type="PANTHER" id="PTHR32125:SF4">
    <property type="entry name" value="2-C-METHYL-D-ERYTHRITOL 4-PHOSPHATE CYTIDYLYLTRANSFERASE, CHLOROPLASTIC"/>
    <property type="match status" value="1"/>
</dbReference>
<feature type="site" description="Transition state stabilizer" evidence="7">
    <location>
        <position position="19"/>
    </location>
</feature>
<dbReference type="EMBL" id="JACHHZ010000001">
    <property type="protein sequence ID" value="MBB6091775.1"/>
    <property type="molecule type" value="Genomic_DNA"/>
</dbReference>
<dbReference type="RefSeq" id="WP_184329555.1">
    <property type="nucleotide sequence ID" value="NZ_JACHHZ010000001.1"/>
</dbReference>
<dbReference type="GO" id="GO:0019288">
    <property type="term" value="P:isopentenyl diphosphate biosynthetic process, methylerythritol 4-phosphate pathway"/>
    <property type="evidence" value="ECO:0007669"/>
    <property type="project" value="UniProtKB-UniRule"/>
</dbReference>
<feature type="site" description="Positions MEP for the nucleophilic attack" evidence="7">
    <location>
        <position position="158"/>
    </location>
</feature>
<dbReference type="HAMAP" id="MF_00108">
    <property type="entry name" value="IspD"/>
    <property type="match status" value="1"/>
</dbReference>
<comment type="catalytic activity">
    <reaction evidence="1 7">
        <text>2-C-methyl-D-erythritol 4-phosphate + CTP + H(+) = 4-CDP-2-C-methyl-D-erythritol + diphosphate</text>
        <dbReference type="Rhea" id="RHEA:13429"/>
        <dbReference type="ChEBI" id="CHEBI:15378"/>
        <dbReference type="ChEBI" id="CHEBI:33019"/>
        <dbReference type="ChEBI" id="CHEBI:37563"/>
        <dbReference type="ChEBI" id="CHEBI:57823"/>
        <dbReference type="ChEBI" id="CHEBI:58262"/>
        <dbReference type="EC" id="2.7.7.60"/>
    </reaction>
</comment>
<dbReference type="AlphaFoldDB" id="A0A841HI84"/>
<dbReference type="CDD" id="cd02516">
    <property type="entry name" value="CDP-ME_synthetase"/>
    <property type="match status" value="1"/>
</dbReference>
<gene>
    <name evidence="7" type="primary">ispD</name>
    <name evidence="8" type="ORF">HNQ60_000621</name>
</gene>
<dbReference type="EC" id="2.7.7.60" evidence="7"/>
<reference evidence="8 9" key="1">
    <citation type="submission" date="2020-08" db="EMBL/GenBank/DDBJ databases">
        <title>Genomic Encyclopedia of Type Strains, Phase IV (KMG-IV): sequencing the most valuable type-strain genomes for metagenomic binning, comparative biology and taxonomic classification.</title>
        <authorList>
            <person name="Goeker M."/>
        </authorList>
    </citation>
    <scope>NUCLEOTIDE SEQUENCE [LARGE SCALE GENOMIC DNA]</scope>
    <source>
        <strain evidence="8 9">DSM 26723</strain>
    </source>
</reference>
<evidence type="ECO:0000313" key="9">
    <source>
        <dbReference type="Proteomes" id="UP000588068"/>
    </source>
</evidence>
<dbReference type="InterPro" id="IPR029044">
    <property type="entry name" value="Nucleotide-diphossugar_trans"/>
</dbReference>
<dbReference type="PROSITE" id="PS01295">
    <property type="entry name" value="ISPD"/>
    <property type="match status" value="1"/>
</dbReference>
<keyword evidence="5 7" id="KW-0548">Nucleotidyltransferase</keyword>
<dbReference type="Gene3D" id="3.90.550.10">
    <property type="entry name" value="Spore Coat Polysaccharide Biosynthesis Protein SpsA, Chain A"/>
    <property type="match status" value="1"/>
</dbReference>
<comment type="similarity">
    <text evidence="3 7">Belongs to the IspD/TarI cytidylyltransferase family. IspD subfamily.</text>
</comment>
<feature type="site" description="Transition state stabilizer" evidence="7">
    <location>
        <position position="27"/>
    </location>
</feature>
<dbReference type="InterPro" id="IPR018294">
    <property type="entry name" value="ISPD_synthase_CS"/>
</dbReference>
<dbReference type="NCBIfam" id="TIGR00453">
    <property type="entry name" value="ispD"/>
    <property type="match status" value="1"/>
</dbReference>
<evidence type="ECO:0000256" key="6">
    <source>
        <dbReference type="ARBA" id="ARBA00023229"/>
    </source>
</evidence>
<dbReference type="InterPro" id="IPR001228">
    <property type="entry name" value="IspD"/>
</dbReference>
<evidence type="ECO:0000256" key="1">
    <source>
        <dbReference type="ARBA" id="ARBA00001282"/>
    </source>
</evidence>
<keyword evidence="6 7" id="KW-0414">Isoprene biosynthesis</keyword>
<keyword evidence="4 7" id="KW-0808">Transferase</keyword>